<accession>A0A1G2DHQ5</accession>
<name>A0A1G2DHQ5_9BACT</name>
<evidence type="ECO:0000256" key="1">
    <source>
        <dbReference type="SAM" id="Phobius"/>
    </source>
</evidence>
<proteinExistence type="predicted"/>
<keyword evidence="1" id="KW-1133">Transmembrane helix</keyword>
<dbReference type="AlphaFoldDB" id="A0A1G2DHQ5"/>
<protein>
    <recommendedName>
        <fullName evidence="4">Cohesin domain-containing protein</fullName>
    </recommendedName>
</protein>
<reference evidence="2 3" key="1">
    <citation type="journal article" date="2016" name="Nat. Commun.">
        <title>Thousands of microbial genomes shed light on interconnected biogeochemical processes in an aquifer system.</title>
        <authorList>
            <person name="Anantharaman K."/>
            <person name="Brown C.T."/>
            <person name="Hug L.A."/>
            <person name="Sharon I."/>
            <person name="Castelle C.J."/>
            <person name="Probst A.J."/>
            <person name="Thomas B.C."/>
            <person name="Singh A."/>
            <person name="Wilkins M.J."/>
            <person name="Karaoz U."/>
            <person name="Brodie E.L."/>
            <person name="Williams K.H."/>
            <person name="Hubbard S.S."/>
            <person name="Banfield J.F."/>
        </authorList>
    </citation>
    <scope>NUCLEOTIDE SEQUENCE [LARGE SCALE GENOMIC DNA]</scope>
</reference>
<feature type="transmembrane region" description="Helical" evidence="1">
    <location>
        <begin position="620"/>
        <end position="641"/>
    </location>
</feature>
<feature type="transmembrane region" description="Helical" evidence="1">
    <location>
        <begin position="389"/>
        <end position="408"/>
    </location>
</feature>
<gene>
    <name evidence="2" type="ORF">A3C93_00515</name>
</gene>
<dbReference type="CDD" id="cd08547">
    <property type="entry name" value="Type_II_cohesin"/>
    <property type="match status" value="1"/>
</dbReference>
<keyword evidence="1" id="KW-0812">Transmembrane</keyword>
<dbReference type="GO" id="GO:0030246">
    <property type="term" value="F:carbohydrate binding"/>
    <property type="evidence" value="ECO:0007669"/>
    <property type="project" value="InterPro"/>
</dbReference>
<dbReference type="SUPFAM" id="SSF49384">
    <property type="entry name" value="Carbohydrate-binding domain"/>
    <property type="match status" value="1"/>
</dbReference>
<evidence type="ECO:0000313" key="3">
    <source>
        <dbReference type="Proteomes" id="UP000178636"/>
    </source>
</evidence>
<evidence type="ECO:0008006" key="4">
    <source>
        <dbReference type="Google" id="ProtNLM"/>
    </source>
</evidence>
<dbReference type="Proteomes" id="UP000178636">
    <property type="component" value="Unassembled WGS sequence"/>
</dbReference>
<sequence length="726" mass="81153">MHKHPGLLKMYLRRASLPILAPVLLLTFFALFPLSAFAGVLLLSPTSGTFTVGSTFDVQILLDTEGKSVNALDVDLRFPVDKLQLVSPNTSVSVISLWTSQPQFNNQTGRVRLQGGIPRGINVNNALVATLTFRVKSVGTAILNFSDQSKVLLNDGLGTDDLSRQENAVYSLILPPPAGPIVVSETHPDQSVWYSNPNVILKWATTEAVQSYSYIFDEEPVSRPDDSGEGTRSSVIYKNVPDGKHYFHIKALREGVWGGITHFGVKIDTDAPAEFPLEILPGKRTSARDVVIKFATTDTLSGLDHYELKIVTLSPQPGEGDIGDQSLFIEAESPYIAPRLSIGAHDIFIRAYDKAGNYREVIERLTITDRFVGFTSREGLVFGPYVIGWWWLLLLLLLLILLLTYLVIHWKHKHELLDAKRRAEELPEHVNLQLEELQRYKEKYGGFDPGANANTAGGDYGTGKFPSGTLAILLLLGSALLGHISAPEAYAQNIDLTDSKQEVRQDGIAELAPPYVTTVSRSVSNDEIFYIGGKTENRDTTVVIYTQNLSTGETTSYSVSSDKKGEWFYRHNGFLTPGKYVLWTQAKFGDVTSPPSPQIELAVARAALVFGVTRISYEGLYLVATLILLVIIIVLAGYLFYHVYHHRRKHQLLLREVREAEESVKRGFAVIRRDIEREIATLKSAEGRELTPEEKRREEELYRDLKDTERRIGKEVWDIERLENTN</sequence>
<dbReference type="STRING" id="1798664.A3C93_00515"/>
<organism evidence="2 3">
    <name type="scientific">Candidatus Lloydbacteria bacterium RIFCSPHIGHO2_02_FULL_54_17</name>
    <dbReference type="NCBI Taxonomy" id="1798664"/>
    <lineage>
        <taxon>Bacteria</taxon>
        <taxon>Candidatus Lloydiibacteriota</taxon>
    </lineage>
</organism>
<comment type="caution">
    <text evidence="2">The sequence shown here is derived from an EMBL/GenBank/DDBJ whole genome shotgun (WGS) entry which is preliminary data.</text>
</comment>
<keyword evidence="1" id="KW-0472">Membrane</keyword>
<dbReference type="InterPro" id="IPR008965">
    <property type="entry name" value="CBM2/CBM3_carb-bd_dom_sf"/>
</dbReference>
<dbReference type="Gene3D" id="2.60.40.680">
    <property type="match status" value="1"/>
</dbReference>
<evidence type="ECO:0000313" key="2">
    <source>
        <dbReference type="EMBL" id="OGZ12400.1"/>
    </source>
</evidence>
<dbReference type="EMBL" id="MHLO01000019">
    <property type="protein sequence ID" value="OGZ12400.1"/>
    <property type="molecule type" value="Genomic_DNA"/>
</dbReference>